<name>A0ABU9D9T4_9PROT</name>
<accession>A0ABU9D9T4</accession>
<dbReference type="Proteomes" id="UP001446205">
    <property type="component" value="Unassembled WGS sequence"/>
</dbReference>
<dbReference type="Pfam" id="PF10049">
    <property type="entry name" value="DUF2283"/>
    <property type="match status" value="1"/>
</dbReference>
<feature type="non-terminal residue" evidence="1">
    <location>
        <position position="1"/>
    </location>
</feature>
<proteinExistence type="predicted"/>
<dbReference type="RefSeq" id="WP_341371351.1">
    <property type="nucleotide sequence ID" value="NZ_JBBPCO010000011.1"/>
</dbReference>
<dbReference type="InterPro" id="IPR019270">
    <property type="entry name" value="DUF2283"/>
</dbReference>
<dbReference type="EMBL" id="JBBPCO010000011">
    <property type="protein sequence ID" value="MEK8090294.1"/>
    <property type="molecule type" value="Genomic_DNA"/>
</dbReference>
<gene>
    <name evidence="1" type="ORF">WOB96_11030</name>
</gene>
<evidence type="ECO:0000313" key="1">
    <source>
        <dbReference type="EMBL" id="MEK8090294.1"/>
    </source>
</evidence>
<keyword evidence="2" id="KW-1185">Reference proteome</keyword>
<organism evidence="1 2">
    <name type="scientific">Thermithiobacillus plumbiphilus</name>
    <dbReference type="NCBI Taxonomy" id="1729899"/>
    <lineage>
        <taxon>Bacteria</taxon>
        <taxon>Pseudomonadati</taxon>
        <taxon>Pseudomonadota</taxon>
        <taxon>Acidithiobacillia</taxon>
        <taxon>Acidithiobacillales</taxon>
        <taxon>Thermithiobacillaceae</taxon>
        <taxon>Thermithiobacillus</taxon>
    </lineage>
</organism>
<evidence type="ECO:0000313" key="2">
    <source>
        <dbReference type="Proteomes" id="UP001446205"/>
    </source>
</evidence>
<sequence length="65" mass="7204">VKINYNAEDDILVIEFSKDKIIKDLSLNWNVNVGMTENGVGEIVILDAKRDGFLPVELDEAAEVA</sequence>
<reference evidence="1 2" key="1">
    <citation type="submission" date="2024-04" db="EMBL/GenBank/DDBJ databases">
        <authorList>
            <person name="Abashina T."/>
            <person name="Shaikin A."/>
        </authorList>
    </citation>
    <scope>NUCLEOTIDE SEQUENCE [LARGE SCALE GENOMIC DNA]</scope>
    <source>
        <strain evidence="1 2">AAFK</strain>
    </source>
</reference>
<protein>
    <submittedName>
        <fullName evidence="1">DUF2283 domain-containing protein</fullName>
    </submittedName>
</protein>
<comment type="caution">
    <text evidence="1">The sequence shown here is derived from an EMBL/GenBank/DDBJ whole genome shotgun (WGS) entry which is preliminary data.</text>
</comment>